<keyword evidence="3" id="KW-1133">Transmembrane helix</keyword>
<feature type="transmembrane region" description="Helical" evidence="3">
    <location>
        <begin position="44"/>
        <end position="64"/>
    </location>
</feature>
<evidence type="ECO:0000256" key="1">
    <source>
        <dbReference type="ARBA" id="ARBA00008821"/>
    </source>
</evidence>
<accession>A0A1M6I6T5</accession>
<dbReference type="AlphaFoldDB" id="A0A1M6I6T5"/>
<dbReference type="PANTHER" id="PTHR42810">
    <property type="entry name" value="PURINE PERMEASE C1399.01C-RELATED"/>
    <property type="match status" value="1"/>
</dbReference>
<dbReference type="GO" id="GO:0042907">
    <property type="term" value="F:xanthine transmembrane transporter activity"/>
    <property type="evidence" value="ECO:0007669"/>
    <property type="project" value="TreeGrafter"/>
</dbReference>
<proteinExistence type="inferred from homology"/>
<dbReference type="STRING" id="1121393.SAMN02745216_01372"/>
<dbReference type="PANTHER" id="PTHR42810:SF1">
    <property type="entry name" value="PURINE PERMEASE YWDJ-RELATED"/>
    <property type="match status" value="1"/>
</dbReference>
<dbReference type="EMBL" id="FQZU01000006">
    <property type="protein sequence ID" value="SHJ30138.1"/>
    <property type="molecule type" value="Genomic_DNA"/>
</dbReference>
<keyword evidence="3" id="KW-0472">Membrane</keyword>
<keyword evidence="5" id="KW-1185">Reference proteome</keyword>
<dbReference type="GO" id="GO:0005886">
    <property type="term" value="C:plasma membrane"/>
    <property type="evidence" value="ECO:0007669"/>
    <property type="project" value="TreeGrafter"/>
</dbReference>
<evidence type="ECO:0000313" key="4">
    <source>
        <dbReference type="EMBL" id="SHJ30138.1"/>
    </source>
</evidence>
<organism evidence="4 5">
    <name type="scientific">Desulfatibacillum alkenivorans DSM 16219</name>
    <dbReference type="NCBI Taxonomy" id="1121393"/>
    <lineage>
        <taxon>Bacteria</taxon>
        <taxon>Pseudomonadati</taxon>
        <taxon>Thermodesulfobacteriota</taxon>
        <taxon>Desulfobacteria</taxon>
        <taxon>Desulfobacterales</taxon>
        <taxon>Desulfatibacillaceae</taxon>
        <taxon>Desulfatibacillum</taxon>
    </lineage>
</organism>
<evidence type="ECO:0000256" key="2">
    <source>
        <dbReference type="ARBA" id="ARBA00022448"/>
    </source>
</evidence>
<comment type="similarity">
    <text evidence="1">Belongs to the nucleobase:cation symporter-2 (NCS2) (TC 2.A.40) family.</text>
</comment>
<name>A0A1M6I6T5_9BACT</name>
<evidence type="ECO:0000313" key="5">
    <source>
        <dbReference type="Proteomes" id="UP000183994"/>
    </source>
</evidence>
<sequence length="107" mass="11746">MDCAFLGCLQPGPVGGACLLFAASFMILTGLEEMAAEPLDERKIFAAGIVFILGVGTGLVPEIFSRMPHFFRPFFSDPLSSAAILAVILYQIFHMDQLWAKFKEKES</sequence>
<evidence type="ECO:0000256" key="3">
    <source>
        <dbReference type="SAM" id="Phobius"/>
    </source>
</evidence>
<keyword evidence="3" id="KW-0812">Transmembrane</keyword>
<keyword evidence="2" id="KW-0813">Transport</keyword>
<reference evidence="5" key="1">
    <citation type="submission" date="2016-11" db="EMBL/GenBank/DDBJ databases">
        <authorList>
            <person name="Varghese N."/>
            <person name="Submissions S."/>
        </authorList>
    </citation>
    <scope>NUCLEOTIDE SEQUENCE [LARGE SCALE GENOMIC DNA]</scope>
    <source>
        <strain evidence="5">DSM 16219</strain>
    </source>
</reference>
<gene>
    <name evidence="4" type="ORF">SAMN02745216_01372</name>
</gene>
<protein>
    <submittedName>
        <fullName evidence="4">Nucleobase:cation symporter-2, NCS2 family</fullName>
    </submittedName>
</protein>
<feature type="transmembrane region" description="Helical" evidence="3">
    <location>
        <begin position="12"/>
        <end position="32"/>
    </location>
</feature>
<feature type="transmembrane region" description="Helical" evidence="3">
    <location>
        <begin position="70"/>
        <end position="93"/>
    </location>
</feature>
<dbReference type="Proteomes" id="UP000183994">
    <property type="component" value="Unassembled WGS sequence"/>
</dbReference>